<dbReference type="InterPro" id="IPR002100">
    <property type="entry name" value="TF_MADSbox"/>
</dbReference>
<evidence type="ECO:0000256" key="3">
    <source>
        <dbReference type="ARBA" id="ARBA00023125"/>
    </source>
</evidence>
<feature type="domain" description="MADS-box" evidence="7">
    <location>
        <begin position="32"/>
        <end position="57"/>
    </location>
</feature>
<keyword evidence="2" id="KW-0805">Transcription regulation</keyword>
<organism evidence="8 9">
    <name type="scientific">Lactarius akahatsu</name>
    <dbReference type="NCBI Taxonomy" id="416441"/>
    <lineage>
        <taxon>Eukaryota</taxon>
        <taxon>Fungi</taxon>
        <taxon>Dikarya</taxon>
        <taxon>Basidiomycota</taxon>
        <taxon>Agaricomycotina</taxon>
        <taxon>Agaricomycetes</taxon>
        <taxon>Russulales</taxon>
        <taxon>Russulaceae</taxon>
        <taxon>Lactarius</taxon>
    </lineage>
</organism>
<feature type="region of interest" description="Disordered" evidence="6">
    <location>
        <begin position="89"/>
        <end position="165"/>
    </location>
</feature>
<name>A0AAD4QBI8_9AGAM</name>
<comment type="subcellular location">
    <subcellularLocation>
        <location evidence="1">Nucleus</location>
    </subcellularLocation>
</comment>
<dbReference type="Pfam" id="PF00319">
    <property type="entry name" value="SRF-TF"/>
    <property type="match status" value="1"/>
</dbReference>
<comment type="caution">
    <text evidence="8">The sequence shown here is derived from an EMBL/GenBank/DDBJ whole genome shotgun (WGS) entry which is preliminary data.</text>
</comment>
<dbReference type="EMBL" id="JAKELL010000020">
    <property type="protein sequence ID" value="KAH8993008.1"/>
    <property type="molecule type" value="Genomic_DNA"/>
</dbReference>
<reference evidence="8" key="1">
    <citation type="submission" date="2022-01" db="EMBL/GenBank/DDBJ databases">
        <title>Comparative genomics reveals a dynamic genome evolution in the ectomycorrhizal milk-cap (Lactarius) mushrooms.</title>
        <authorList>
            <consortium name="DOE Joint Genome Institute"/>
            <person name="Lebreton A."/>
            <person name="Tang N."/>
            <person name="Kuo A."/>
            <person name="LaButti K."/>
            <person name="Drula E."/>
            <person name="Barry K."/>
            <person name="Clum A."/>
            <person name="Lipzen A."/>
            <person name="Mousain D."/>
            <person name="Ng V."/>
            <person name="Wang R."/>
            <person name="Wang X."/>
            <person name="Dai Y."/>
            <person name="Henrissat B."/>
            <person name="Grigoriev I.V."/>
            <person name="Guerin-Laguette A."/>
            <person name="Yu F."/>
            <person name="Martin F.M."/>
        </authorList>
    </citation>
    <scope>NUCLEOTIDE SEQUENCE</scope>
    <source>
        <strain evidence="8">QP</strain>
    </source>
</reference>
<dbReference type="InterPro" id="IPR050142">
    <property type="entry name" value="MADS-box/MEF2_TF"/>
</dbReference>
<dbReference type="GO" id="GO:0045944">
    <property type="term" value="P:positive regulation of transcription by RNA polymerase II"/>
    <property type="evidence" value="ECO:0007669"/>
    <property type="project" value="UniProtKB-ARBA"/>
</dbReference>
<evidence type="ECO:0000256" key="1">
    <source>
        <dbReference type="ARBA" id="ARBA00004123"/>
    </source>
</evidence>
<evidence type="ECO:0000256" key="5">
    <source>
        <dbReference type="ARBA" id="ARBA00023242"/>
    </source>
</evidence>
<dbReference type="PROSITE" id="PS50066">
    <property type="entry name" value="MADS_BOX_2"/>
    <property type="match status" value="1"/>
</dbReference>
<sequence length="165" mass="18605">MGRRKIAIQPITVHFAFKNRFLTFLNYHHLPQRKTGLFKKAFELGVLCSVDVAVIIFERKPGHPDKLFQYCSTDIDTLVQRQIRFDGERDLRTPHDFTGGANQSRLDDMGDDDDDADADDSPTASYMRHDGLKGKTIPDSGKPSGAKPKTTSEVRPAFSYHPLPD</sequence>
<dbReference type="SMART" id="SM00432">
    <property type="entry name" value="MADS"/>
    <property type="match status" value="1"/>
</dbReference>
<dbReference type="InterPro" id="IPR036879">
    <property type="entry name" value="TF_MADSbox_sf"/>
</dbReference>
<gene>
    <name evidence="8" type="ORF">EDB92DRAFT_1796737</name>
</gene>
<evidence type="ECO:0000256" key="2">
    <source>
        <dbReference type="ARBA" id="ARBA00023015"/>
    </source>
</evidence>
<dbReference type="PRINTS" id="PR00404">
    <property type="entry name" value="MADSDOMAIN"/>
</dbReference>
<evidence type="ECO:0000256" key="6">
    <source>
        <dbReference type="SAM" id="MobiDB-lite"/>
    </source>
</evidence>
<dbReference type="GO" id="GO:0005634">
    <property type="term" value="C:nucleus"/>
    <property type="evidence" value="ECO:0007669"/>
    <property type="project" value="UniProtKB-SubCell"/>
</dbReference>
<accession>A0AAD4QBI8</accession>
<dbReference type="AlphaFoldDB" id="A0AAD4QBI8"/>
<dbReference type="GO" id="GO:0003677">
    <property type="term" value="F:DNA binding"/>
    <property type="evidence" value="ECO:0007669"/>
    <property type="project" value="UniProtKB-KW"/>
</dbReference>
<dbReference type="PANTHER" id="PTHR48019">
    <property type="entry name" value="SERUM RESPONSE FACTOR HOMOLOG"/>
    <property type="match status" value="1"/>
</dbReference>
<proteinExistence type="predicted"/>
<evidence type="ECO:0000256" key="4">
    <source>
        <dbReference type="ARBA" id="ARBA00023163"/>
    </source>
</evidence>
<evidence type="ECO:0000313" key="9">
    <source>
        <dbReference type="Proteomes" id="UP001201163"/>
    </source>
</evidence>
<dbReference type="Proteomes" id="UP001201163">
    <property type="component" value="Unassembled WGS sequence"/>
</dbReference>
<dbReference type="Gene3D" id="3.40.1810.10">
    <property type="entry name" value="Transcription factor, MADS-box"/>
    <property type="match status" value="1"/>
</dbReference>
<evidence type="ECO:0000259" key="7">
    <source>
        <dbReference type="PROSITE" id="PS50066"/>
    </source>
</evidence>
<evidence type="ECO:0000313" key="8">
    <source>
        <dbReference type="EMBL" id="KAH8993008.1"/>
    </source>
</evidence>
<dbReference type="SUPFAM" id="SSF55455">
    <property type="entry name" value="SRF-like"/>
    <property type="match status" value="1"/>
</dbReference>
<keyword evidence="9" id="KW-1185">Reference proteome</keyword>
<feature type="compositionally biased region" description="Acidic residues" evidence="6">
    <location>
        <begin position="109"/>
        <end position="120"/>
    </location>
</feature>
<keyword evidence="5" id="KW-0539">Nucleus</keyword>
<protein>
    <recommendedName>
        <fullName evidence="7">MADS-box domain-containing protein</fullName>
    </recommendedName>
</protein>
<keyword evidence="4" id="KW-0804">Transcription</keyword>
<dbReference type="GO" id="GO:0046983">
    <property type="term" value="F:protein dimerization activity"/>
    <property type="evidence" value="ECO:0007669"/>
    <property type="project" value="InterPro"/>
</dbReference>
<keyword evidence="3" id="KW-0238">DNA-binding</keyword>